<proteinExistence type="predicted"/>
<sequence>MNRGSRLAKLRYVTRTRWCIHLSSVFLLLREHSSRCLTCMFLSLATPEVSVSYIWSCKLPSGCAVAAVMAPAANSSPKSRVCYFPFWGCLKQHLFEEFLLLFALFTEGK</sequence>
<organism evidence="1 2">
    <name type="scientific">Polarella glacialis</name>
    <name type="common">Dinoflagellate</name>
    <dbReference type="NCBI Taxonomy" id="89957"/>
    <lineage>
        <taxon>Eukaryota</taxon>
        <taxon>Sar</taxon>
        <taxon>Alveolata</taxon>
        <taxon>Dinophyceae</taxon>
        <taxon>Suessiales</taxon>
        <taxon>Suessiaceae</taxon>
        <taxon>Polarella</taxon>
    </lineage>
</organism>
<dbReference type="Proteomes" id="UP000626109">
    <property type="component" value="Unassembled WGS sequence"/>
</dbReference>
<evidence type="ECO:0000313" key="2">
    <source>
        <dbReference type="Proteomes" id="UP000626109"/>
    </source>
</evidence>
<evidence type="ECO:0000313" key="1">
    <source>
        <dbReference type="EMBL" id="CAE8662242.1"/>
    </source>
</evidence>
<name>A0A813J440_POLGL</name>
<reference evidence="1" key="1">
    <citation type="submission" date="2021-02" db="EMBL/GenBank/DDBJ databases">
        <authorList>
            <person name="Dougan E. K."/>
            <person name="Rhodes N."/>
            <person name="Thang M."/>
            <person name="Chan C."/>
        </authorList>
    </citation>
    <scope>NUCLEOTIDE SEQUENCE</scope>
</reference>
<protein>
    <submittedName>
        <fullName evidence="1">Uncharacterized protein</fullName>
    </submittedName>
</protein>
<dbReference type="EMBL" id="CAJNNW010018037">
    <property type="protein sequence ID" value="CAE8662242.1"/>
    <property type="molecule type" value="Genomic_DNA"/>
</dbReference>
<dbReference type="AlphaFoldDB" id="A0A813J440"/>
<comment type="caution">
    <text evidence="1">The sequence shown here is derived from an EMBL/GenBank/DDBJ whole genome shotgun (WGS) entry which is preliminary data.</text>
</comment>
<accession>A0A813J440</accession>
<gene>
    <name evidence="1" type="ORF">PGLA2088_LOCUS14784</name>
</gene>